<dbReference type="AlphaFoldDB" id="A0A3E2DHN5"/>
<name>A0A3E2DHN5_9ACTN</name>
<dbReference type="EC" id="2.3.1.35" evidence="8"/>
<feature type="active site" description="Nucleophile" evidence="8">
    <location>
        <position position="181"/>
    </location>
</feature>
<feature type="binding site" evidence="8">
    <location>
        <position position="388"/>
    </location>
    <ligand>
        <name>substrate</name>
    </ligand>
</feature>
<dbReference type="FunFam" id="3.10.20.340:FF:000003">
    <property type="entry name" value="Arginine biosynthesis bifunctional protein ArgJ"/>
    <property type="match status" value="1"/>
</dbReference>
<evidence type="ECO:0000256" key="7">
    <source>
        <dbReference type="ARBA" id="ARBA00023315"/>
    </source>
</evidence>
<organism evidence="9 10">
    <name type="scientific">Cutibacterium avidum</name>
    <dbReference type="NCBI Taxonomy" id="33010"/>
    <lineage>
        <taxon>Bacteria</taxon>
        <taxon>Bacillati</taxon>
        <taxon>Actinomycetota</taxon>
        <taxon>Actinomycetes</taxon>
        <taxon>Propionibacteriales</taxon>
        <taxon>Propionibacteriaceae</taxon>
        <taxon>Cutibacterium</taxon>
    </lineage>
</organism>
<gene>
    <name evidence="8" type="primary">argJ</name>
    <name evidence="9" type="ORF">CHT91_05665</name>
</gene>
<dbReference type="NCBIfam" id="TIGR00120">
    <property type="entry name" value="ArgJ"/>
    <property type="match status" value="1"/>
</dbReference>
<protein>
    <recommendedName>
        <fullName evidence="8">Arginine biosynthesis bifunctional protein ArgJ</fullName>
    </recommendedName>
    <domain>
        <recommendedName>
            <fullName evidence="8">Glutamate N-acetyltransferase</fullName>
            <ecNumber evidence="8">2.3.1.35</ecNumber>
        </recommendedName>
        <alternativeName>
            <fullName evidence="8">Ornithine acetyltransferase</fullName>
            <shortName evidence="8">OATase</shortName>
        </alternativeName>
        <alternativeName>
            <fullName evidence="8">Ornithine transacetylase</fullName>
        </alternativeName>
    </domain>
    <domain>
        <recommendedName>
            <fullName evidence="8">Amino-acid acetyltransferase</fullName>
            <ecNumber evidence="8">2.3.1.1</ecNumber>
        </recommendedName>
        <alternativeName>
            <fullName evidence="8">N-acetylglutamate synthase</fullName>
            <shortName evidence="8">AGSase</shortName>
        </alternativeName>
    </domain>
    <component>
        <recommendedName>
            <fullName evidence="8">Arginine biosynthesis bifunctional protein ArgJ alpha chain</fullName>
        </recommendedName>
    </component>
    <component>
        <recommendedName>
            <fullName evidence="8">Arginine biosynthesis bifunctional protein ArgJ beta chain</fullName>
        </recommendedName>
    </component>
</protein>
<evidence type="ECO:0000256" key="6">
    <source>
        <dbReference type="ARBA" id="ARBA00022813"/>
    </source>
</evidence>
<feature type="site" description="Involved in the stabilization of negative charge on the oxyanion by the formation of the oxyanion hole" evidence="8">
    <location>
        <position position="109"/>
    </location>
</feature>
<dbReference type="Gene3D" id="3.10.20.340">
    <property type="entry name" value="ArgJ beta chain, C-terminal domain"/>
    <property type="match status" value="1"/>
</dbReference>
<dbReference type="Proteomes" id="UP000259211">
    <property type="component" value="Unassembled WGS sequence"/>
</dbReference>
<feature type="binding site" evidence="8">
    <location>
        <position position="148"/>
    </location>
    <ligand>
        <name>substrate</name>
    </ligand>
</feature>
<keyword evidence="8" id="KW-0055">Arginine biosynthesis</keyword>
<comment type="function">
    <text evidence="8">Catalyzes two activities which are involved in the cyclic version of arginine biosynthesis: the synthesis of N-acetylglutamate from glutamate and acetyl-CoA as the acetyl donor, and of ornithine by transacetylation between N(2)-acetylornithine and glutamate.</text>
</comment>
<dbReference type="SUPFAM" id="SSF56266">
    <property type="entry name" value="DmpA/ArgJ-like"/>
    <property type="match status" value="1"/>
</dbReference>
<feature type="chain" id="PRO_5023392288" description="Arginine biosynthesis bifunctional protein ArgJ alpha chain" evidence="8">
    <location>
        <begin position="1"/>
        <end position="180"/>
    </location>
</feature>
<comment type="caution">
    <text evidence="9">The sequence shown here is derived from an EMBL/GenBank/DDBJ whole genome shotgun (WGS) entry which is preliminary data.</text>
</comment>
<sequence>MSVTYPLGFRARGVQAGLRTKPAPDLALIVNDGPRDTVAGVFTTNRVSAAPVQWSRQVVSDHKARAVIANAAVANACTGIDGLTDSQCEAEHVATLVGCQTDEVVVASTGVIGVRLDMPSILVGATTAHTSLDRGDAVDESAARAIMTTDTVPKSATVERNGTRFGGIAKGAGMLAPQLATMLVFLTTDAVVDPEEFQDVLAQACDVTFSRVDSDACMSTNDTVVAMSSGASGVSLTGDALVSTLTDLCATLARQLVADAEGSHHDVKVTVHGATSTEAAVAVAREVTRSNLVKTAIAGNDPNWGRILAAVGCVPEDVAPYDPDAVDVSVNGIQVCRSGGIGDDRDLVDMNPREVHIDIDLHAGDAEAAMWTNDLTHEYVEENSAYTS</sequence>
<dbReference type="GO" id="GO:0005737">
    <property type="term" value="C:cytoplasm"/>
    <property type="evidence" value="ECO:0007669"/>
    <property type="project" value="UniProtKB-SubCell"/>
</dbReference>
<keyword evidence="7 8" id="KW-0012">Acyltransferase</keyword>
<dbReference type="NCBIfam" id="NF003802">
    <property type="entry name" value="PRK05388.1"/>
    <property type="match status" value="1"/>
</dbReference>
<dbReference type="InterPro" id="IPR042195">
    <property type="entry name" value="ArgJ_beta_C"/>
</dbReference>
<dbReference type="PANTHER" id="PTHR23100">
    <property type="entry name" value="ARGININE BIOSYNTHESIS BIFUNCTIONAL PROTEIN ARGJ"/>
    <property type="match status" value="1"/>
</dbReference>
<evidence type="ECO:0000313" key="10">
    <source>
        <dbReference type="Proteomes" id="UP000259211"/>
    </source>
</evidence>
<feature type="binding site" evidence="8">
    <location>
        <position position="383"/>
    </location>
    <ligand>
        <name>substrate</name>
    </ligand>
</feature>
<evidence type="ECO:0000256" key="5">
    <source>
        <dbReference type="ARBA" id="ARBA00022679"/>
    </source>
</evidence>
<dbReference type="Pfam" id="PF01960">
    <property type="entry name" value="ArgJ"/>
    <property type="match status" value="1"/>
</dbReference>
<evidence type="ECO:0000256" key="2">
    <source>
        <dbReference type="ARBA" id="ARBA00006774"/>
    </source>
</evidence>
<comment type="subunit">
    <text evidence="3 8">Heterotetramer of two alpha and two beta chains.</text>
</comment>
<dbReference type="Gene3D" id="3.60.70.12">
    <property type="entry name" value="L-amino peptidase D-ALA esterase/amidase"/>
    <property type="match status" value="1"/>
</dbReference>
<feature type="binding site" evidence="8">
    <location>
        <position position="181"/>
    </location>
    <ligand>
        <name>substrate</name>
    </ligand>
</feature>
<comment type="pathway">
    <text evidence="8">Amino-acid biosynthesis; L-arginine biosynthesis; L-ornithine and N-acetyl-L-glutamate from L-glutamate and N(2)-acetyl-L-ornithine (cyclic): step 1/1.</text>
</comment>
<comment type="catalytic activity">
    <reaction evidence="8">
        <text>L-glutamate + acetyl-CoA = N-acetyl-L-glutamate + CoA + H(+)</text>
        <dbReference type="Rhea" id="RHEA:24292"/>
        <dbReference type="ChEBI" id="CHEBI:15378"/>
        <dbReference type="ChEBI" id="CHEBI:29985"/>
        <dbReference type="ChEBI" id="CHEBI:44337"/>
        <dbReference type="ChEBI" id="CHEBI:57287"/>
        <dbReference type="ChEBI" id="CHEBI:57288"/>
        <dbReference type="EC" id="2.3.1.1"/>
    </reaction>
</comment>
<keyword evidence="8" id="KW-0511">Multifunctional enzyme</keyword>
<keyword evidence="8" id="KW-0028">Amino-acid biosynthesis</keyword>
<keyword evidence="6 8" id="KW-0068">Autocatalytic cleavage</keyword>
<dbReference type="GO" id="GO:0006592">
    <property type="term" value="P:ornithine biosynthetic process"/>
    <property type="evidence" value="ECO:0007669"/>
    <property type="project" value="TreeGrafter"/>
</dbReference>
<dbReference type="EMBL" id="NOWI01000004">
    <property type="protein sequence ID" value="RFT44937.1"/>
    <property type="molecule type" value="Genomic_DNA"/>
</dbReference>
<feature type="binding site" evidence="8">
    <location>
        <position position="261"/>
    </location>
    <ligand>
        <name>substrate</name>
    </ligand>
</feature>
<proteinExistence type="inferred from homology"/>
<comment type="pathway">
    <text evidence="8">Amino-acid biosynthesis; L-arginine biosynthesis; N(2)-acetyl-L-ornithine from L-glutamate: step 1/4.</text>
</comment>
<feature type="binding site" evidence="8">
    <location>
        <position position="170"/>
    </location>
    <ligand>
        <name>substrate</name>
    </ligand>
</feature>
<dbReference type="GO" id="GO:0004042">
    <property type="term" value="F:L-glutamate N-acetyltransferase activity"/>
    <property type="evidence" value="ECO:0007669"/>
    <property type="project" value="UniProtKB-UniRule"/>
</dbReference>
<reference evidence="9 10" key="1">
    <citation type="submission" date="2017-07" db="EMBL/GenBank/DDBJ databases">
        <authorList>
            <person name="Sun Z.S."/>
            <person name="Albrecht U."/>
            <person name="Echele G."/>
            <person name="Lee C.C."/>
        </authorList>
    </citation>
    <scope>NUCLEOTIDE SEQUENCE [LARGE SCALE GENOMIC DNA]</scope>
    <source>
        <strain evidence="9 10">P16-029</strain>
    </source>
</reference>
<dbReference type="RefSeq" id="WP_117189204.1">
    <property type="nucleotide sequence ID" value="NZ_JAQDJS010000007.1"/>
</dbReference>
<dbReference type="EC" id="2.3.1.1" evidence="8"/>
<dbReference type="CDD" id="cd02152">
    <property type="entry name" value="OAT"/>
    <property type="match status" value="1"/>
</dbReference>
<evidence type="ECO:0000256" key="3">
    <source>
        <dbReference type="ARBA" id="ARBA00011475"/>
    </source>
</evidence>
<feature type="chain" id="PRO_5023392287" description="Arginine biosynthesis bifunctional protein ArgJ beta chain" evidence="8">
    <location>
        <begin position="181"/>
        <end position="388"/>
    </location>
</feature>
<accession>A0A3E2DHN5</accession>
<dbReference type="UniPathway" id="UPA00068">
    <property type="reaction ID" value="UER00106"/>
</dbReference>
<dbReference type="PANTHER" id="PTHR23100:SF0">
    <property type="entry name" value="ARGININE BIOSYNTHESIS BIFUNCTIONAL PROTEIN ARGJ, MITOCHONDRIAL"/>
    <property type="match status" value="1"/>
</dbReference>
<comment type="subcellular location">
    <subcellularLocation>
        <location evidence="1 8">Cytoplasm</location>
    </subcellularLocation>
</comment>
<evidence type="ECO:0000256" key="4">
    <source>
        <dbReference type="ARBA" id="ARBA00022490"/>
    </source>
</evidence>
<dbReference type="GO" id="GO:0006526">
    <property type="term" value="P:L-arginine biosynthetic process"/>
    <property type="evidence" value="ECO:0007669"/>
    <property type="project" value="UniProtKB-UniRule"/>
</dbReference>
<dbReference type="InterPro" id="IPR016117">
    <property type="entry name" value="ArgJ-like_dom_sf"/>
</dbReference>
<feature type="site" description="Cleavage; by autolysis" evidence="8">
    <location>
        <begin position="180"/>
        <end position="181"/>
    </location>
</feature>
<evidence type="ECO:0000256" key="8">
    <source>
        <dbReference type="HAMAP-Rule" id="MF_01106"/>
    </source>
</evidence>
<evidence type="ECO:0000313" key="9">
    <source>
        <dbReference type="EMBL" id="RFT44937.1"/>
    </source>
</evidence>
<evidence type="ECO:0000256" key="1">
    <source>
        <dbReference type="ARBA" id="ARBA00004496"/>
    </source>
</evidence>
<feature type="site" description="Involved in the stabilization of negative charge on the oxyanion by the formation of the oxyanion hole" evidence="8">
    <location>
        <position position="110"/>
    </location>
</feature>
<dbReference type="HAMAP" id="MF_01106">
    <property type="entry name" value="ArgJ"/>
    <property type="match status" value="1"/>
</dbReference>
<dbReference type="GO" id="GO:0004358">
    <property type="term" value="F:L-glutamate N-acetyltransferase activity, acting on acetyl-L-ornithine as donor"/>
    <property type="evidence" value="ECO:0007669"/>
    <property type="project" value="UniProtKB-UniRule"/>
</dbReference>
<dbReference type="InterPro" id="IPR002813">
    <property type="entry name" value="Arg_biosynth_ArgJ"/>
</dbReference>
<comment type="similarity">
    <text evidence="2 8">Belongs to the ArgJ family.</text>
</comment>
<comment type="catalytic activity">
    <reaction evidence="8">
        <text>N(2)-acetyl-L-ornithine + L-glutamate = N-acetyl-L-glutamate + L-ornithine</text>
        <dbReference type="Rhea" id="RHEA:15349"/>
        <dbReference type="ChEBI" id="CHEBI:29985"/>
        <dbReference type="ChEBI" id="CHEBI:44337"/>
        <dbReference type="ChEBI" id="CHEBI:46911"/>
        <dbReference type="ChEBI" id="CHEBI:57805"/>
        <dbReference type="EC" id="2.3.1.35"/>
    </reaction>
</comment>
<keyword evidence="5 8" id="KW-0808">Transferase</keyword>
<keyword evidence="4 8" id="KW-0963">Cytoplasm</keyword>